<gene>
    <name evidence="1" type="ORF">ElyMa_000900800</name>
</gene>
<organism evidence="1 2">
    <name type="scientific">Elysia marginata</name>
    <dbReference type="NCBI Taxonomy" id="1093978"/>
    <lineage>
        <taxon>Eukaryota</taxon>
        <taxon>Metazoa</taxon>
        <taxon>Spiralia</taxon>
        <taxon>Lophotrochozoa</taxon>
        <taxon>Mollusca</taxon>
        <taxon>Gastropoda</taxon>
        <taxon>Heterobranchia</taxon>
        <taxon>Euthyneura</taxon>
        <taxon>Panpulmonata</taxon>
        <taxon>Sacoglossa</taxon>
        <taxon>Placobranchoidea</taxon>
        <taxon>Plakobranchidae</taxon>
        <taxon>Elysia</taxon>
    </lineage>
</organism>
<keyword evidence="2" id="KW-1185">Reference proteome</keyword>
<reference evidence="1 2" key="1">
    <citation type="journal article" date="2021" name="Elife">
        <title>Chloroplast acquisition without the gene transfer in kleptoplastic sea slugs, Plakobranchus ocellatus.</title>
        <authorList>
            <person name="Maeda T."/>
            <person name="Takahashi S."/>
            <person name="Yoshida T."/>
            <person name="Shimamura S."/>
            <person name="Takaki Y."/>
            <person name="Nagai Y."/>
            <person name="Toyoda A."/>
            <person name="Suzuki Y."/>
            <person name="Arimoto A."/>
            <person name="Ishii H."/>
            <person name="Satoh N."/>
            <person name="Nishiyama T."/>
            <person name="Hasebe M."/>
            <person name="Maruyama T."/>
            <person name="Minagawa J."/>
            <person name="Obokata J."/>
            <person name="Shigenobu S."/>
        </authorList>
    </citation>
    <scope>NUCLEOTIDE SEQUENCE [LARGE SCALE GENOMIC DNA]</scope>
</reference>
<evidence type="ECO:0000313" key="1">
    <source>
        <dbReference type="EMBL" id="GFR93755.1"/>
    </source>
</evidence>
<sequence length="321" mass="36823">SVKEVVRLSPYTKVKKRLAFYIPFSGNSAPQLYILRDRAWKLCPLNTTCWNGDTLTVVGQNVEVVIKPHSIKSVYREAIIQDGRNFKAYFLSWDKYTKPPITYIKAATYEDAVRLRVYWPSRFHPTHVSKSDGTNSFTNSTCKERTWCWESVYWTYCRDLSDRAVYIDFKIHVPSKSTLLEFHDTQFQTFLVDVTIYKLGASHLLEKLKPVDWSQENPVFKTTTGWNSKPVVFFFQSINSTGELCEPKAWCKGLYWNIETPGNGDTTANAKVELHANRLNGLSSALACFADTSGDPVKFQTYSLQFPIQGKLFTLLSILLM</sequence>
<dbReference type="Proteomes" id="UP000762676">
    <property type="component" value="Unassembled WGS sequence"/>
</dbReference>
<proteinExistence type="predicted"/>
<dbReference type="AlphaFoldDB" id="A0AAV4HAY2"/>
<protein>
    <submittedName>
        <fullName evidence="1">Uncharacterized protein</fullName>
    </submittedName>
</protein>
<name>A0AAV4HAY2_9GAST</name>
<feature type="non-terminal residue" evidence="1">
    <location>
        <position position="1"/>
    </location>
</feature>
<dbReference type="EMBL" id="BMAT01001854">
    <property type="protein sequence ID" value="GFR93755.1"/>
    <property type="molecule type" value="Genomic_DNA"/>
</dbReference>
<evidence type="ECO:0000313" key="2">
    <source>
        <dbReference type="Proteomes" id="UP000762676"/>
    </source>
</evidence>
<comment type="caution">
    <text evidence="1">The sequence shown here is derived from an EMBL/GenBank/DDBJ whole genome shotgun (WGS) entry which is preliminary data.</text>
</comment>
<accession>A0AAV4HAY2</accession>